<dbReference type="Proteomes" id="UP001327560">
    <property type="component" value="Chromosome 4"/>
</dbReference>
<dbReference type="PANTHER" id="PTHR31973">
    <property type="entry name" value="POLYPROTEIN, PUTATIVE-RELATED"/>
    <property type="match status" value="1"/>
</dbReference>
<dbReference type="PANTHER" id="PTHR31973:SF197">
    <property type="entry name" value="SWIM-TYPE DOMAIN-CONTAINING PROTEIN"/>
    <property type="match status" value="1"/>
</dbReference>
<evidence type="ECO:0000313" key="2">
    <source>
        <dbReference type="Proteomes" id="UP001327560"/>
    </source>
</evidence>
<accession>A0AAQ3K9Z3</accession>
<dbReference type="AlphaFoldDB" id="A0AAQ3K9Z3"/>
<name>A0AAQ3K9Z3_9LILI</name>
<organism evidence="1 2">
    <name type="scientific">Canna indica</name>
    <name type="common">Indian-shot</name>
    <dbReference type="NCBI Taxonomy" id="4628"/>
    <lineage>
        <taxon>Eukaryota</taxon>
        <taxon>Viridiplantae</taxon>
        <taxon>Streptophyta</taxon>
        <taxon>Embryophyta</taxon>
        <taxon>Tracheophyta</taxon>
        <taxon>Spermatophyta</taxon>
        <taxon>Magnoliopsida</taxon>
        <taxon>Liliopsida</taxon>
        <taxon>Zingiberales</taxon>
        <taxon>Cannaceae</taxon>
        <taxon>Canna</taxon>
    </lineage>
</organism>
<sequence length="143" mass="16354">MKNRQATVEWLSNYYMESFKEIQIREAKCYRVITVALERLRGSVEEHYALLGPYLAELRKVNPTFLFSIVCDSELIGAPPIFKRLYIGFDALKKGFLDGCRPIIGLDGCFLKTFLRGQLLTVVDTDGNNQMFPISWAVVEGEH</sequence>
<proteinExistence type="predicted"/>
<reference evidence="1 2" key="1">
    <citation type="submission" date="2023-10" db="EMBL/GenBank/DDBJ databases">
        <title>Chromosome-scale genome assembly provides insights into flower coloration mechanisms of Canna indica.</title>
        <authorList>
            <person name="Li C."/>
        </authorList>
    </citation>
    <scope>NUCLEOTIDE SEQUENCE [LARGE SCALE GENOMIC DNA]</scope>
    <source>
        <tissue evidence="1">Flower</tissue>
    </source>
</reference>
<dbReference type="EMBL" id="CP136893">
    <property type="protein sequence ID" value="WOL04557.1"/>
    <property type="molecule type" value="Genomic_DNA"/>
</dbReference>
<keyword evidence="2" id="KW-1185">Reference proteome</keyword>
<protein>
    <submittedName>
        <fullName evidence="1">Uncharacterized protein</fullName>
    </submittedName>
</protein>
<gene>
    <name evidence="1" type="ORF">Cni_G13278</name>
</gene>
<evidence type="ECO:0000313" key="1">
    <source>
        <dbReference type="EMBL" id="WOL04557.1"/>
    </source>
</evidence>